<reference evidence="2 3" key="1">
    <citation type="submission" date="2022-01" db="EMBL/GenBank/DDBJ databases">
        <title>A chromosomal length assembly of Cordylochernes scorpioides.</title>
        <authorList>
            <person name="Zeh D."/>
            <person name="Zeh J."/>
        </authorList>
    </citation>
    <scope>NUCLEOTIDE SEQUENCE [LARGE SCALE GENOMIC DNA]</scope>
    <source>
        <strain evidence="2">IN4F17</strain>
        <tissue evidence="2">Whole Body</tissue>
    </source>
</reference>
<evidence type="ECO:0000313" key="2">
    <source>
        <dbReference type="EMBL" id="UYV75841.1"/>
    </source>
</evidence>
<sequence length="89" mass="9159">MMGRILQPSGTPPLPVSSPNEKGGGGAVTSSLKNLGSAGPADSTLKGLLIWGYRMSSVCTPMLGAAAHGICSSYQRRPFLLELSQPATE</sequence>
<feature type="region of interest" description="Disordered" evidence="1">
    <location>
        <begin position="1"/>
        <end position="40"/>
    </location>
</feature>
<dbReference type="EMBL" id="CP092875">
    <property type="protein sequence ID" value="UYV75841.1"/>
    <property type="molecule type" value="Genomic_DNA"/>
</dbReference>
<accession>A0ABY6L6E5</accession>
<organism evidence="2 3">
    <name type="scientific">Cordylochernes scorpioides</name>
    <dbReference type="NCBI Taxonomy" id="51811"/>
    <lineage>
        <taxon>Eukaryota</taxon>
        <taxon>Metazoa</taxon>
        <taxon>Ecdysozoa</taxon>
        <taxon>Arthropoda</taxon>
        <taxon>Chelicerata</taxon>
        <taxon>Arachnida</taxon>
        <taxon>Pseudoscorpiones</taxon>
        <taxon>Cheliferoidea</taxon>
        <taxon>Chernetidae</taxon>
        <taxon>Cordylochernes</taxon>
    </lineage>
</organism>
<protein>
    <submittedName>
        <fullName evidence="2">Uncharacterized protein</fullName>
    </submittedName>
</protein>
<gene>
    <name evidence="2" type="ORF">LAZ67_13001544</name>
</gene>
<proteinExistence type="predicted"/>
<dbReference type="Proteomes" id="UP001235939">
    <property type="component" value="Chromosome 13"/>
</dbReference>
<name>A0ABY6L6E5_9ARAC</name>
<keyword evidence="3" id="KW-1185">Reference proteome</keyword>
<evidence type="ECO:0000313" key="3">
    <source>
        <dbReference type="Proteomes" id="UP001235939"/>
    </source>
</evidence>
<evidence type="ECO:0000256" key="1">
    <source>
        <dbReference type="SAM" id="MobiDB-lite"/>
    </source>
</evidence>